<gene>
    <name evidence="2" type="ORF">BGAL_0139g00020</name>
</gene>
<feature type="compositionally biased region" description="Basic residues" evidence="1">
    <location>
        <begin position="1"/>
        <end position="10"/>
    </location>
</feature>
<evidence type="ECO:0000256" key="1">
    <source>
        <dbReference type="SAM" id="MobiDB-lite"/>
    </source>
</evidence>
<protein>
    <submittedName>
        <fullName evidence="2">Uncharacterized protein</fullName>
    </submittedName>
</protein>
<comment type="caution">
    <text evidence="2">The sequence shown here is derived from an EMBL/GenBank/DDBJ whole genome shotgun (WGS) entry which is preliminary data.</text>
</comment>
<feature type="region of interest" description="Disordered" evidence="1">
    <location>
        <begin position="87"/>
        <end position="133"/>
    </location>
</feature>
<evidence type="ECO:0000313" key="3">
    <source>
        <dbReference type="Proteomes" id="UP000308671"/>
    </source>
</evidence>
<feature type="region of interest" description="Disordered" evidence="1">
    <location>
        <begin position="1"/>
        <end position="74"/>
    </location>
</feature>
<reference evidence="2 3" key="1">
    <citation type="submission" date="2017-12" db="EMBL/GenBank/DDBJ databases">
        <title>Comparative genomics of Botrytis spp.</title>
        <authorList>
            <person name="Valero-Jimenez C.A."/>
            <person name="Tapia P."/>
            <person name="Veloso J."/>
            <person name="Silva-Moreno E."/>
            <person name="Staats M."/>
            <person name="Valdes J.H."/>
            <person name="Van Kan J.A.L."/>
        </authorList>
    </citation>
    <scope>NUCLEOTIDE SEQUENCE [LARGE SCALE GENOMIC DNA]</scope>
    <source>
        <strain evidence="2 3">MUCL435</strain>
    </source>
</reference>
<accession>A0A4S8QZ26</accession>
<sequence>MQKQSPRKKFSSTIGNPFGVRSKQRLTQDLDAVSKGPARVQTRAAISEEETRNCKYDAGEGKPSSRILPLPPFPMWKLGEVAGERTMEISYGKGDDVNNNDHKKGEENPPEQEDRKGKERKGKETKIRYDTIK</sequence>
<keyword evidence="3" id="KW-1185">Reference proteome</keyword>
<dbReference type="AlphaFoldDB" id="A0A4S8QZ26"/>
<dbReference type="EMBL" id="PQXL01000139">
    <property type="protein sequence ID" value="THV50707.1"/>
    <property type="molecule type" value="Genomic_DNA"/>
</dbReference>
<evidence type="ECO:0000313" key="2">
    <source>
        <dbReference type="EMBL" id="THV50707.1"/>
    </source>
</evidence>
<feature type="compositionally biased region" description="Basic and acidic residues" evidence="1">
    <location>
        <begin position="49"/>
        <end position="60"/>
    </location>
</feature>
<name>A0A4S8QZ26_9HELO</name>
<dbReference type="Proteomes" id="UP000308671">
    <property type="component" value="Unassembled WGS sequence"/>
</dbReference>
<organism evidence="2 3">
    <name type="scientific">Botrytis galanthina</name>
    <dbReference type="NCBI Taxonomy" id="278940"/>
    <lineage>
        <taxon>Eukaryota</taxon>
        <taxon>Fungi</taxon>
        <taxon>Dikarya</taxon>
        <taxon>Ascomycota</taxon>
        <taxon>Pezizomycotina</taxon>
        <taxon>Leotiomycetes</taxon>
        <taxon>Helotiales</taxon>
        <taxon>Sclerotiniaceae</taxon>
        <taxon>Botrytis</taxon>
    </lineage>
</organism>
<proteinExistence type="predicted"/>